<reference evidence="3" key="1">
    <citation type="submission" date="2021-10" db="EMBL/GenBank/DDBJ databases">
        <title>De novo Genome Assembly of Clathrus columnatus (Basidiomycota, Fungi) Using Illumina and Nanopore Sequence Data.</title>
        <authorList>
            <person name="Ogiso-Tanaka E."/>
            <person name="Itagaki H."/>
            <person name="Hosoya T."/>
            <person name="Hosaka K."/>
        </authorList>
    </citation>
    <scope>NUCLEOTIDE SEQUENCE</scope>
    <source>
        <strain evidence="3">MO-923</strain>
    </source>
</reference>
<dbReference type="PROSITE" id="PS50048">
    <property type="entry name" value="ZN2_CY6_FUNGAL_2"/>
    <property type="match status" value="1"/>
</dbReference>
<dbReference type="InterPro" id="IPR036864">
    <property type="entry name" value="Zn2-C6_fun-type_DNA-bd_sf"/>
</dbReference>
<feature type="compositionally biased region" description="Polar residues" evidence="1">
    <location>
        <begin position="131"/>
        <end position="159"/>
    </location>
</feature>
<proteinExistence type="predicted"/>
<feature type="domain" description="Zn(2)-C6 fungal-type" evidence="2">
    <location>
        <begin position="184"/>
        <end position="216"/>
    </location>
</feature>
<organism evidence="3 4">
    <name type="scientific">Clathrus columnatus</name>
    <dbReference type="NCBI Taxonomy" id="1419009"/>
    <lineage>
        <taxon>Eukaryota</taxon>
        <taxon>Fungi</taxon>
        <taxon>Dikarya</taxon>
        <taxon>Basidiomycota</taxon>
        <taxon>Agaricomycotina</taxon>
        <taxon>Agaricomycetes</taxon>
        <taxon>Phallomycetidae</taxon>
        <taxon>Phallales</taxon>
        <taxon>Clathraceae</taxon>
        <taxon>Clathrus</taxon>
    </lineage>
</organism>
<dbReference type="Proteomes" id="UP001050691">
    <property type="component" value="Unassembled WGS sequence"/>
</dbReference>
<dbReference type="SMART" id="SM00066">
    <property type="entry name" value="GAL4"/>
    <property type="match status" value="1"/>
</dbReference>
<dbReference type="PROSITE" id="PS00463">
    <property type="entry name" value="ZN2_CY6_FUNGAL_1"/>
    <property type="match status" value="1"/>
</dbReference>
<dbReference type="Gene3D" id="4.10.240.10">
    <property type="entry name" value="Zn(2)-C6 fungal-type DNA-binding domain"/>
    <property type="match status" value="1"/>
</dbReference>
<feature type="compositionally biased region" description="Polar residues" evidence="1">
    <location>
        <begin position="53"/>
        <end position="109"/>
    </location>
</feature>
<accession>A0AAV5ARD5</accession>
<feature type="region of interest" description="Disordered" evidence="1">
    <location>
        <begin position="21"/>
        <end position="159"/>
    </location>
</feature>
<dbReference type="GO" id="GO:0000981">
    <property type="term" value="F:DNA-binding transcription factor activity, RNA polymerase II-specific"/>
    <property type="evidence" value="ECO:0007669"/>
    <property type="project" value="InterPro"/>
</dbReference>
<name>A0AAV5ARD5_9AGAM</name>
<sequence length="448" mass="51173">MAQPREFNDFDIASNSILRGHSTYDDQVPSSHHDQHQFSAISSGEGSVRNIDRIQQPNLSHQRSHSSVRQLPNGYLTWSPSKPGSSQNQDSFNPYYNSLSKQRFPSSRLPNPGKGISSSSATSSEPLYPASDNNSSHNPVESTTRQRHQMVTVTSSTRPSSLVEDIDDDIYEGQVHAVRRLSGACRYCKKLKTKCDFIVEFNMCRRCKAKGQVCIFEGRKKTEHKHEVLIAQLRDKEATIDTLLEKIKSRNVMDANRSTELPPNKEMQNWIKNLYERFPSDPDNNWNEPLLNKVEWSNKHILRYNPAGVELGSNWTDILSQTINIGGEKHEGSLPSVHPLLTHHLPSIRAPIGFIADIHMRKSQATPEPEFYEDDLVDDDRNHDDEEDFHGIADPDYFYPGPAIDIDQRRFYIEREALPDMLLHGLITLNDVDELFKMCVYPVLYNTE</sequence>
<dbReference type="Pfam" id="PF00172">
    <property type="entry name" value="Zn_clus"/>
    <property type="match status" value="1"/>
</dbReference>
<comment type="caution">
    <text evidence="3">The sequence shown here is derived from an EMBL/GenBank/DDBJ whole genome shotgun (WGS) entry which is preliminary data.</text>
</comment>
<evidence type="ECO:0000259" key="2">
    <source>
        <dbReference type="PROSITE" id="PS50048"/>
    </source>
</evidence>
<keyword evidence="4" id="KW-1185">Reference proteome</keyword>
<dbReference type="SUPFAM" id="SSF57701">
    <property type="entry name" value="Zn2/Cys6 DNA-binding domain"/>
    <property type="match status" value="1"/>
</dbReference>
<evidence type="ECO:0000313" key="4">
    <source>
        <dbReference type="Proteomes" id="UP001050691"/>
    </source>
</evidence>
<dbReference type="GO" id="GO:0008270">
    <property type="term" value="F:zinc ion binding"/>
    <property type="evidence" value="ECO:0007669"/>
    <property type="project" value="InterPro"/>
</dbReference>
<gene>
    <name evidence="3" type="ORF">Clacol_008704</name>
</gene>
<evidence type="ECO:0000256" key="1">
    <source>
        <dbReference type="SAM" id="MobiDB-lite"/>
    </source>
</evidence>
<dbReference type="CDD" id="cd00067">
    <property type="entry name" value="GAL4"/>
    <property type="match status" value="1"/>
</dbReference>
<evidence type="ECO:0000313" key="3">
    <source>
        <dbReference type="EMBL" id="GJJ14440.1"/>
    </source>
</evidence>
<dbReference type="AlphaFoldDB" id="A0AAV5ARD5"/>
<protein>
    <recommendedName>
        <fullName evidence="2">Zn(2)-C6 fungal-type domain-containing protein</fullName>
    </recommendedName>
</protein>
<dbReference type="InterPro" id="IPR001138">
    <property type="entry name" value="Zn2Cys6_DnaBD"/>
</dbReference>
<dbReference type="EMBL" id="BPWL01000009">
    <property type="protein sequence ID" value="GJJ14440.1"/>
    <property type="molecule type" value="Genomic_DNA"/>
</dbReference>